<keyword evidence="6 10" id="KW-0560">Oxidoreductase</keyword>
<dbReference type="InterPro" id="IPR000788">
    <property type="entry name" value="RNR_lg_C"/>
</dbReference>
<dbReference type="AlphaFoldDB" id="B1V8V8"/>
<dbReference type="UniPathway" id="UPA00326"/>
<gene>
    <name evidence="12" type="primary">nrdA</name>
    <name evidence="12" type="ordered locus">PA0056</name>
</gene>
<organism evidence="12 13">
    <name type="scientific">Phytoplasma australiense</name>
    <dbReference type="NCBI Taxonomy" id="59748"/>
    <lineage>
        <taxon>Bacteria</taxon>
        <taxon>Bacillati</taxon>
        <taxon>Mycoplasmatota</taxon>
        <taxon>Mollicutes</taxon>
        <taxon>Acholeplasmatales</taxon>
        <taxon>Acholeplasmataceae</taxon>
        <taxon>Candidatus Phytoplasma</taxon>
        <taxon>16SrXII (Stolbur group)</taxon>
    </lineage>
</organism>
<sequence>MLEQKIKIIYDGLKNGQVYNMAQSLGFDFKHISECQANAIDNDVFLLTRSVKFGEVSQEAKLFLDQNRDKVIGVAVSGNKTWGQNYGKAGDIIASTYNIPLVLKFEGSGIQEERLFLKKWLLSYKKEKNSSFSFKKPLQNDSNFSDVTVKNTNEPTPPTQKILPPWILLNNQIIDENGNIKDLNKDQEALTSFLLEEVKPKLKHFDTLKEKLTFLQTNEYYETDFLSQYNEQQIKDIYKIAYQKQFRFSTFMGAFKFYNDYALKSRDKKYYLETYEDRLCVNALYHAQGDFEIAKRLIKSLINQDFTPATPTLLNAGKKHRGEFVSCFLLEAGDSLNDIARINEFSMQLSKIGGGVSINITNLRAKGESIKGIKGVCKGVVGVCKLLDHSFRYADQMGQRTGAGAVYLSVFHADIEDFLSTKKLNADEDVRVKTLSLGVIVPNKMIELARKNEVMYTFYPHTVFLEYEKNFADIAVNMDYWYDILVSNPKVRKKAIQPRQLLELIARMQGESGYPYLMFCDNVNQNNTSHLQVKFSNLCTEILQPTITSHYTDYNHTQEDKIGMDVSCNLASGHMSNMINNNTIKETVFMAMEVMNTVSMKTNINYVPAVAKANRLNRSVGFGIMGHHGFLAQNYIAFGSEENKDLIDVFFNAINYYSLLHSCQKAKKTGQKFYLFEKSHYADGSYFKGRGEILPKTDKIKKMFANIPLPSEKDWQQLKKDVQQFGLFNSHRLAVAPNGTIGYIMGTTPSLTPIKQLVEERTYGNSKTYCPMPGLKETSFMYVTAYKMNKYQLIDVIATAQKHVDQGISFELGITSDITTRELQRYYLYAHHKGIKTLYYTRTQKLKVDECEACGV</sequence>
<dbReference type="PANTHER" id="PTHR11573">
    <property type="entry name" value="RIBONUCLEOSIDE-DIPHOSPHATE REDUCTASE LARGE CHAIN"/>
    <property type="match status" value="1"/>
</dbReference>
<evidence type="ECO:0000256" key="1">
    <source>
        <dbReference type="ARBA" id="ARBA00010406"/>
    </source>
</evidence>
<evidence type="ECO:0000256" key="2">
    <source>
        <dbReference type="ARBA" id="ARBA00012274"/>
    </source>
</evidence>
<dbReference type="InterPro" id="IPR008926">
    <property type="entry name" value="RNR_R1-su_N"/>
</dbReference>
<evidence type="ECO:0000256" key="7">
    <source>
        <dbReference type="ARBA" id="ARBA00023116"/>
    </source>
</evidence>
<dbReference type="EC" id="1.17.4.1" evidence="2 10"/>
<dbReference type="eggNOG" id="COG0209">
    <property type="taxonomic scope" value="Bacteria"/>
</dbReference>
<dbReference type="Proteomes" id="UP000008323">
    <property type="component" value="Chromosome"/>
</dbReference>
<evidence type="ECO:0000313" key="12">
    <source>
        <dbReference type="EMBL" id="CAM11391.1"/>
    </source>
</evidence>
<dbReference type="SUPFAM" id="SSF51998">
    <property type="entry name" value="PFL-like glycyl radical enzymes"/>
    <property type="match status" value="1"/>
</dbReference>
<dbReference type="EMBL" id="AM422018">
    <property type="protein sequence ID" value="CAM11391.1"/>
    <property type="molecule type" value="Genomic_DNA"/>
</dbReference>
<evidence type="ECO:0000256" key="10">
    <source>
        <dbReference type="RuleBase" id="RU003410"/>
    </source>
</evidence>
<dbReference type="CDD" id="cd01679">
    <property type="entry name" value="RNR_I"/>
    <property type="match status" value="1"/>
</dbReference>
<dbReference type="SUPFAM" id="SSF48168">
    <property type="entry name" value="R1 subunit of ribonucleotide reductase, N-terminal domain"/>
    <property type="match status" value="1"/>
</dbReference>
<dbReference type="SUPFAM" id="SSF52218">
    <property type="entry name" value="Flavoproteins"/>
    <property type="match status" value="1"/>
</dbReference>
<dbReference type="PROSITE" id="PS00089">
    <property type="entry name" value="RIBORED_LARGE"/>
    <property type="match status" value="1"/>
</dbReference>
<keyword evidence="7 10" id="KW-0215">Deoxyribonucleotide synthesis</keyword>
<dbReference type="GO" id="GO:0005971">
    <property type="term" value="C:ribonucleoside-diphosphate reductase complex"/>
    <property type="evidence" value="ECO:0007669"/>
    <property type="project" value="TreeGrafter"/>
</dbReference>
<comment type="catalytic activity">
    <reaction evidence="9 10">
        <text>a 2'-deoxyribonucleoside 5'-diphosphate + [thioredoxin]-disulfide + H2O = a ribonucleoside 5'-diphosphate + [thioredoxin]-dithiol</text>
        <dbReference type="Rhea" id="RHEA:23252"/>
        <dbReference type="Rhea" id="RHEA-COMP:10698"/>
        <dbReference type="Rhea" id="RHEA-COMP:10700"/>
        <dbReference type="ChEBI" id="CHEBI:15377"/>
        <dbReference type="ChEBI" id="CHEBI:29950"/>
        <dbReference type="ChEBI" id="CHEBI:50058"/>
        <dbReference type="ChEBI" id="CHEBI:57930"/>
        <dbReference type="ChEBI" id="CHEBI:73316"/>
        <dbReference type="EC" id="1.17.4.1"/>
    </reaction>
</comment>
<comment type="function">
    <text evidence="10">Provides the precursors necessary for DNA synthesis. Catalyzes the biosynthesis of deoxyribonucleotides from the corresponding ribonucleotides.</text>
</comment>
<dbReference type="InterPro" id="IPR013554">
    <property type="entry name" value="RNR_N"/>
</dbReference>
<keyword evidence="3" id="KW-0021">Allosteric enzyme</keyword>
<feature type="domain" description="Ribonucleotide reductase large subunit" evidence="11">
    <location>
        <begin position="715"/>
        <end position="737"/>
    </location>
</feature>
<dbReference type="STRING" id="59748.PA0056"/>
<dbReference type="NCBIfam" id="TIGR02506">
    <property type="entry name" value="NrdE_NrdA"/>
    <property type="match status" value="1"/>
</dbReference>
<evidence type="ECO:0000313" key="13">
    <source>
        <dbReference type="Proteomes" id="UP000008323"/>
    </source>
</evidence>
<protein>
    <recommendedName>
        <fullName evidence="2 10">Ribonucleoside-diphosphate reductase</fullName>
        <ecNumber evidence="2 10">1.17.4.1</ecNumber>
    </recommendedName>
</protein>
<dbReference type="GO" id="GO:0005524">
    <property type="term" value="F:ATP binding"/>
    <property type="evidence" value="ECO:0007669"/>
    <property type="project" value="UniProtKB-KW"/>
</dbReference>
<dbReference type="InterPro" id="IPR026459">
    <property type="entry name" value="RNR_1b_NrdE"/>
</dbReference>
<name>B1V8V8_PHYAS</name>
<evidence type="ECO:0000256" key="8">
    <source>
        <dbReference type="ARBA" id="ARBA00023157"/>
    </source>
</evidence>
<dbReference type="GO" id="GO:0010181">
    <property type="term" value="F:FMN binding"/>
    <property type="evidence" value="ECO:0007669"/>
    <property type="project" value="InterPro"/>
</dbReference>
<dbReference type="GO" id="GO:0004748">
    <property type="term" value="F:ribonucleoside-diphosphate reductase activity, thioredoxin disulfide as acceptor"/>
    <property type="evidence" value="ECO:0007669"/>
    <property type="project" value="UniProtKB-EC"/>
</dbReference>
<dbReference type="NCBIfam" id="TIGR04170">
    <property type="entry name" value="RNR_1b_NrdE"/>
    <property type="match status" value="1"/>
</dbReference>
<dbReference type="Pfam" id="PF08343">
    <property type="entry name" value="RNR_N"/>
    <property type="match status" value="1"/>
</dbReference>
<dbReference type="Pfam" id="PF02867">
    <property type="entry name" value="Ribonuc_red_lgC"/>
    <property type="match status" value="1"/>
</dbReference>
<keyword evidence="8" id="KW-1015">Disulfide bond</keyword>
<dbReference type="Pfam" id="PF07972">
    <property type="entry name" value="Flavodoxin_NdrI"/>
    <property type="match status" value="1"/>
</dbReference>
<proteinExistence type="inferred from homology"/>
<dbReference type="eggNOG" id="COG1780">
    <property type="taxonomic scope" value="Bacteria"/>
</dbReference>
<evidence type="ECO:0000256" key="4">
    <source>
        <dbReference type="ARBA" id="ARBA00022741"/>
    </source>
</evidence>
<dbReference type="KEGG" id="pal:PA0056"/>
<dbReference type="InterPro" id="IPR029039">
    <property type="entry name" value="Flavoprotein-like_sf"/>
</dbReference>
<reference evidence="12 13" key="1">
    <citation type="journal article" date="2008" name="J. Bacteriol.">
        <title>Comparative genome analysis of 'Candidatus Phytoplasma australiense' (subgroup tuf-Australia I; rp-A) and 'Ca. Phytoplasma asteris' strains OY-M and AY-WB.</title>
        <authorList>
            <person name="Tran-Nguyen L.T."/>
            <person name="Kube M."/>
            <person name="Schneider B."/>
            <person name="Reinhardt R."/>
            <person name="Gibb K.S."/>
        </authorList>
    </citation>
    <scope>NUCLEOTIDE SEQUENCE [LARGE SCALE GENOMIC DNA]</scope>
</reference>
<evidence type="ECO:0000256" key="6">
    <source>
        <dbReference type="ARBA" id="ARBA00023002"/>
    </source>
</evidence>
<comment type="similarity">
    <text evidence="1 10">Belongs to the ribonucleoside diphosphate reductase large chain family.</text>
</comment>
<evidence type="ECO:0000256" key="5">
    <source>
        <dbReference type="ARBA" id="ARBA00022840"/>
    </source>
</evidence>
<dbReference type="PANTHER" id="PTHR11573:SF30">
    <property type="entry name" value="RIBONUCLEOSIDE-DIPHOSPHATE REDUCTASE 2 SUBUNIT ALPHA"/>
    <property type="match status" value="1"/>
</dbReference>
<keyword evidence="4" id="KW-0547">Nucleotide-binding</keyword>
<accession>B1V8V8</accession>
<dbReference type="InterPro" id="IPR039718">
    <property type="entry name" value="Rrm1"/>
</dbReference>
<keyword evidence="5" id="KW-0067">ATP-binding</keyword>
<dbReference type="Gene3D" id="3.40.50.360">
    <property type="match status" value="1"/>
</dbReference>
<evidence type="ECO:0000259" key="11">
    <source>
        <dbReference type="PROSITE" id="PS00089"/>
    </source>
</evidence>
<dbReference type="InterPro" id="IPR013346">
    <property type="entry name" value="NrdE_NrdA_C"/>
</dbReference>
<evidence type="ECO:0000256" key="9">
    <source>
        <dbReference type="ARBA" id="ARBA00047754"/>
    </source>
</evidence>
<evidence type="ECO:0000256" key="3">
    <source>
        <dbReference type="ARBA" id="ARBA00022533"/>
    </source>
</evidence>
<dbReference type="Pfam" id="PF00317">
    <property type="entry name" value="Ribonuc_red_lgN"/>
    <property type="match status" value="1"/>
</dbReference>
<dbReference type="InterPro" id="IPR013509">
    <property type="entry name" value="RNR_lsu_N"/>
</dbReference>
<dbReference type="Gene3D" id="1.10.1650.20">
    <property type="match status" value="1"/>
</dbReference>
<dbReference type="Gene3D" id="3.20.70.20">
    <property type="match status" value="1"/>
</dbReference>
<dbReference type="PRINTS" id="PR01183">
    <property type="entry name" value="RIBORDTASEM1"/>
</dbReference>
<dbReference type="GO" id="GO:0009263">
    <property type="term" value="P:deoxyribonucleotide biosynthetic process"/>
    <property type="evidence" value="ECO:0007669"/>
    <property type="project" value="UniProtKB-KW"/>
</dbReference>
<dbReference type="InterPro" id="IPR004465">
    <property type="entry name" value="RNR_NrdI"/>
</dbReference>